<keyword evidence="3 11" id="KW-1134">Transmembrane beta strand</keyword>
<evidence type="ECO:0000256" key="10">
    <source>
        <dbReference type="ARBA" id="ARBA00023237"/>
    </source>
</evidence>
<evidence type="ECO:0000256" key="4">
    <source>
        <dbReference type="ARBA" id="ARBA00022496"/>
    </source>
</evidence>
<organism evidence="15 16">
    <name type="scientific">Pseudomonas aeruginosa (strain UCBPP-PA14)</name>
    <dbReference type="NCBI Taxonomy" id="208963"/>
    <lineage>
        <taxon>Bacteria</taxon>
        <taxon>Pseudomonadati</taxon>
        <taxon>Pseudomonadota</taxon>
        <taxon>Gammaproteobacteria</taxon>
        <taxon>Pseudomonadales</taxon>
        <taxon>Pseudomonadaceae</taxon>
        <taxon>Pseudomonas</taxon>
    </lineage>
</organism>
<dbReference type="Gene3D" id="2.40.170.20">
    <property type="entry name" value="TonB-dependent receptor, beta-barrel domain"/>
    <property type="match status" value="1"/>
</dbReference>
<dbReference type="HOGENOM" id="CLU_008287_15_2_6"/>
<evidence type="ECO:0000256" key="3">
    <source>
        <dbReference type="ARBA" id="ARBA00022452"/>
    </source>
</evidence>
<evidence type="ECO:0000256" key="9">
    <source>
        <dbReference type="ARBA" id="ARBA00023136"/>
    </source>
</evidence>
<dbReference type="InterPro" id="IPR012910">
    <property type="entry name" value="Plug_dom"/>
</dbReference>
<evidence type="ECO:0000313" key="15">
    <source>
        <dbReference type="EMBL" id="ABJ09860.1"/>
    </source>
</evidence>
<dbReference type="PANTHER" id="PTHR32552">
    <property type="entry name" value="FERRICHROME IRON RECEPTOR-RELATED"/>
    <property type="match status" value="1"/>
</dbReference>
<evidence type="ECO:0000259" key="14">
    <source>
        <dbReference type="Pfam" id="PF07715"/>
    </source>
</evidence>
<evidence type="ECO:0000259" key="13">
    <source>
        <dbReference type="Pfam" id="PF00593"/>
    </source>
</evidence>
<dbReference type="PANTHER" id="PTHR32552:SF81">
    <property type="entry name" value="TONB-DEPENDENT OUTER MEMBRANE RECEPTOR"/>
    <property type="match status" value="1"/>
</dbReference>
<dbReference type="InterPro" id="IPR036942">
    <property type="entry name" value="Beta-barrel_TonB_sf"/>
</dbReference>
<accession>A0A0H2Z6M9</accession>
<dbReference type="SUPFAM" id="SSF56935">
    <property type="entry name" value="Porins"/>
    <property type="match status" value="1"/>
</dbReference>
<keyword evidence="15" id="KW-0675">Receptor</keyword>
<dbReference type="Proteomes" id="UP000000653">
    <property type="component" value="Chromosome"/>
</dbReference>
<protein>
    <submittedName>
        <fullName evidence="15">Possible TonB-dependent receptor</fullName>
    </submittedName>
</protein>
<reference evidence="15 16" key="1">
    <citation type="journal article" date="2006" name="Genome Biol.">
        <title>Genomic analysis reveals that Pseudomonas aeruginosa virulence is combinatorial.</title>
        <authorList>
            <person name="Lee D.G."/>
            <person name="Urbach J.M."/>
            <person name="Wu G."/>
            <person name="Liberati N.T."/>
            <person name="Feinbaum R.L."/>
            <person name="Miyata S."/>
            <person name="Diggins L.T."/>
            <person name="He J."/>
            <person name="Saucier M."/>
            <person name="Deziel E."/>
            <person name="Friedman L."/>
            <person name="Li L."/>
            <person name="Grills G."/>
            <person name="Montgomery K."/>
            <person name="Kucherlapati R."/>
            <person name="Rahme L.G."/>
            <person name="Ausubel F.M."/>
        </authorList>
    </citation>
    <scope>NUCLEOTIDE SEQUENCE [LARGE SCALE GENOMIC DNA]</scope>
    <source>
        <strain evidence="15 16">UCBPP-PA14</strain>
    </source>
</reference>
<keyword evidence="8 12" id="KW-0798">TonB box</keyword>
<gene>
    <name evidence="15" type="ordered locus">PA14_55050</name>
</gene>
<sequence>MNVTARRTEEHAKDLPFSVNVISGEEAEERRLYSLEDALRQTPGVDVITNMGIANTTLRMRGVGALQKISGDDTSVVINVDGMPMSASNATLDILDVERVEVLKGPQGTLFGRNAEAGAVNVVTRKPTRFFEGSLRGELGQDNQRLLEGMLSGPLSDTVSARLAIRGSGLDNYIESSQTGKPLNKPRDFSGRASLRWDIGPDSALNLSAGREVLKHRDWVYLLYPYGDPPKSDIPSNSERNRREVDRYSAEFTHQFDNSLFTALTGFARTHHRSTTPIYEGRTYTQLIGFRPDATWNSLVRERIFNHELRLSSLPEAETFWVAGANLYRSDRDMDRFDSYDTFFLENPAASSANRDFSSRAHALFAEATFPVAPATKLTLGGRYTWEKKRYDAHWWANPENPSPIREARDAQSLSDSYATGRVALSHALTPQLNLYGVYARGYKSGGFDEEGIGFTSGGQDAPYKPGSVNSYETGLKFESEDRRLTFNLAMFLNQVKNDHLLMFDPQTMATRKSNRNVTSQGLEADWSWMINSHWSVSGGLAYTRAKIRGGGDASGADGVASGNDVPEVPRWEGVLSIAYQKPLGSMFGLSSPHLHARLTNRYVGSRAATPQNNFDLASYNKLDFRVGIRNGGTELYVWADNLLDKQYDLYGYHIPAYMPGGADARIGAPGRERTLGVGMTIQF</sequence>
<keyword evidence="10 11" id="KW-0998">Cell outer membrane</keyword>
<evidence type="ECO:0000256" key="2">
    <source>
        <dbReference type="ARBA" id="ARBA00022448"/>
    </source>
</evidence>
<dbReference type="EMBL" id="CP000438">
    <property type="protein sequence ID" value="ABJ09860.1"/>
    <property type="molecule type" value="Genomic_DNA"/>
</dbReference>
<proteinExistence type="inferred from homology"/>
<dbReference type="InterPro" id="IPR039426">
    <property type="entry name" value="TonB-dep_rcpt-like"/>
</dbReference>
<keyword evidence="4" id="KW-0410">Iron transport</keyword>
<evidence type="ECO:0000256" key="7">
    <source>
        <dbReference type="ARBA" id="ARBA00023065"/>
    </source>
</evidence>
<dbReference type="PROSITE" id="PS52016">
    <property type="entry name" value="TONB_DEPENDENT_REC_3"/>
    <property type="match status" value="1"/>
</dbReference>
<dbReference type="Pfam" id="PF00593">
    <property type="entry name" value="TonB_dep_Rec_b-barrel"/>
    <property type="match status" value="1"/>
</dbReference>
<dbReference type="InterPro" id="IPR000531">
    <property type="entry name" value="Beta-barrel_TonB"/>
</dbReference>
<dbReference type="Pfam" id="PF07715">
    <property type="entry name" value="Plug"/>
    <property type="match status" value="1"/>
</dbReference>
<feature type="domain" description="TonB-dependent receptor plug" evidence="14">
    <location>
        <begin position="13"/>
        <end position="119"/>
    </location>
</feature>
<evidence type="ECO:0000256" key="12">
    <source>
        <dbReference type="RuleBase" id="RU003357"/>
    </source>
</evidence>
<dbReference type="GO" id="GO:0006826">
    <property type="term" value="P:iron ion transport"/>
    <property type="evidence" value="ECO:0007669"/>
    <property type="project" value="UniProtKB-KW"/>
</dbReference>
<comment type="similarity">
    <text evidence="11 12">Belongs to the TonB-dependent receptor family.</text>
</comment>
<name>A0A0H2Z6M9_PSEAB</name>
<keyword evidence="5 11" id="KW-0812">Transmembrane</keyword>
<evidence type="ECO:0000256" key="11">
    <source>
        <dbReference type="PROSITE-ProRule" id="PRU01360"/>
    </source>
</evidence>
<comment type="subcellular location">
    <subcellularLocation>
        <location evidence="1 11">Cell outer membrane</location>
        <topology evidence="1 11">Multi-pass membrane protein</topology>
    </subcellularLocation>
</comment>
<evidence type="ECO:0000313" key="16">
    <source>
        <dbReference type="Proteomes" id="UP000000653"/>
    </source>
</evidence>
<dbReference type="KEGG" id="pau:PA14_55050"/>
<keyword evidence="6" id="KW-0408">Iron</keyword>
<dbReference type="BioCyc" id="PAER208963:G1G74-4637-MONOMER"/>
<dbReference type="AlphaFoldDB" id="A0A0H2Z6M9"/>
<dbReference type="CDD" id="cd01347">
    <property type="entry name" value="ligand_gated_channel"/>
    <property type="match status" value="1"/>
</dbReference>
<evidence type="ECO:0000256" key="8">
    <source>
        <dbReference type="ARBA" id="ARBA00023077"/>
    </source>
</evidence>
<keyword evidence="2 11" id="KW-0813">Transport</keyword>
<keyword evidence="9 11" id="KW-0472">Membrane</keyword>
<evidence type="ECO:0000256" key="6">
    <source>
        <dbReference type="ARBA" id="ARBA00023004"/>
    </source>
</evidence>
<dbReference type="GO" id="GO:0009279">
    <property type="term" value="C:cell outer membrane"/>
    <property type="evidence" value="ECO:0007669"/>
    <property type="project" value="UniProtKB-SubCell"/>
</dbReference>
<evidence type="ECO:0000256" key="1">
    <source>
        <dbReference type="ARBA" id="ARBA00004571"/>
    </source>
</evidence>
<evidence type="ECO:0000256" key="5">
    <source>
        <dbReference type="ARBA" id="ARBA00022692"/>
    </source>
</evidence>
<keyword evidence="7" id="KW-0406">Ion transport</keyword>
<feature type="domain" description="TonB-dependent receptor-like beta-barrel" evidence="13">
    <location>
        <begin position="233"/>
        <end position="643"/>
    </location>
</feature>